<gene>
    <name evidence="2" type="ORF">PAC_18097</name>
</gene>
<proteinExistence type="predicted"/>
<keyword evidence="1" id="KW-1133">Transmembrane helix</keyword>
<name>A0A1L7XT93_9HELO</name>
<organism evidence="2 3">
    <name type="scientific">Phialocephala subalpina</name>
    <dbReference type="NCBI Taxonomy" id="576137"/>
    <lineage>
        <taxon>Eukaryota</taxon>
        <taxon>Fungi</taxon>
        <taxon>Dikarya</taxon>
        <taxon>Ascomycota</taxon>
        <taxon>Pezizomycotina</taxon>
        <taxon>Leotiomycetes</taxon>
        <taxon>Helotiales</taxon>
        <taxon>Mollisiaceae</taxon>
        <taxon>Phialocephala</taxon>
        <taxon>Phialocephala fortinii species complex</taxon>
    </lineage>
</organism>
<keyword evidence="3" id="KW-1185">Reference proteome</keyword>
<dbReference type="AlphaFoldDB" id="A0A1L7XT93"/>
<protein>
    <submittedName>
        <fullName evidence="2">Uncharacterized protein</fullName>
    </submittedName>
</protein>
<keyword evidence="1" id="KW-0812">Transmembrane</keyword>
<evidence type="ECO:0000256" key="1">
    <source>
        <dbReference type="SAM" id="Phobius"/>
    </source>
</evidence>
<evidence type="ECO:0000313" key="3">
    <source>
        <dbReference type="Proteomes" id="UP000184330"/>
    </source>
</evidence>
<feature type="transmembrane region" description="Helical" evidence="1">
    <location>
        <begin position="123"/>
        <end position="142"/>
    </location>
</feature>
<keyword evidence="1" id="KW-0472">Membrane</keyword>
<evidence type="ECO:0000313" key="2">
    <source>
        <dbReference type="EMBL" id="CZR68198.1"/>
    </source>
</evidence>
<dbReference type="Proteomes" id="UP000184330">
    <property type="component" value="Unassembled WGS sequence"/>
</dbReference>
<reference evidence="2 3" key="1">
    <citation type="submission" date="2016-03" db="EMBL/GenBank/DDBJ databases">
        <authorList>
            <person name="Ploux O."/>
        </authorList>
    </citation>
    <scope>NUCLEOTIDE SEQUENCE [LARGE SCALE GENOMIC DNA]</scope>
    <source>
        <strain evidence="2 3">UAMH 11012</strain>
    </source>
</reference>
<dbReference type="EMBL" id="FJOG01000052">
    <property type="protein sequence ID" value="CZR68198.1"/>
    <property type="molecule type" value="Genomic_DNA"/>
</dbReference>
<sequence length="177" mass="19835">MTSASPTVQRSTTNQKSFYYLATGPSDKATYTFLSARDDITDMLISLASCSSFQILRRTDLLQTCQATHVVSVGTILQGRHSQKKLLRVRDTTSRAVLLRIGKAGQQEHGRGFNGRSSVEIRLMWTILSLTLVVLRFCGWLVRRIRRERTTPEVEATLFAALQGEIEKDNVRTGSRG</sequence>
<accession>A0A1L7XT93</accession>